<dbReference type="EMBL" id="NAEP01000032">
    <property type="protein sequence ID" value="PDQ35487.1"/>
    <property type="molecule type" value="Genomic_DNA"/>
</dbReference>
<protein>
    <submittedName>
        <fullName evidence="2">Uncharacterized protein</fullName>
    </submittedName>
</protein>
<reference evidence="3" key="1">
    <citation type="submission" date="2017-03" db="EMBL/GenBank/DDBJ databases">
        <authorList>
            <person name="Lund M.B."/>
        </authorList>
    </citation>
    <scope>NUCLEOTIDE SEQUENCE [LARGE SCALE GENOMIC DNA]</scope>
</reference>
<feature type="region of interest" description="Disordered" evidence="1">
    <location>
        <begin position="157"/>
        <end position="176"/>
    </location>
</feature>
<dbReference type="Proteomes" id="UP000219994">
    <property type="component" value="Unassembled WGS sequence"/>
</dbReference>
<organism evidence="2 3">
    <name type="scientific">Candidatus Lumbricidiphila eiseniae</name>
    <dbReference type="NCBI Taxonomy" id="1969409"/>
    <lineage>
        <taxon>Bacteria</taxon>
        <taxon>Bacillati</taxon>
        <taxon>Actinomycetota</taxon>
        <taxon>Actinomycetes</taxon>
        <taxon>Micrococcales</taxon>
        <taxon>Microbacteriaceae</taxon>
        <taxon>Candidatus Lumbricidiphila</taxon>
    </lineage>
</organism>
<evidence type="ECO:0000256" key="1">
    <source>
        <dbReference type="SAM" id="MobiDB-lite"/>
    </source>
</evidence>
<evidence type="ECO:0000313" key="3">
    <source>
        <dbReference type="Proteomes" id="UP000219994"/>
    </source>
</evidence>
<gene>
    <name evidence="2" type="ORF">B5766_05325</name>
</gene>
<feature type="region of interest" description="Disordered" evidence="1">
    <location>
        <begin position="222"/>
        <end position="251"/>
    </location>
</feature>
<proteinExistence type="predicted"/>
<name>A0A2A6FS26_9MICO</name>
<dbReference type="AlphaFoldDB" id="A0A2A6FS26"/>
<evidence type="ECO:0000313" key="2">
    <source>
        <dbReference type="EMBL" id="PDQ35487.1"/>
    </source>
</evidence>
<feature type="compositionally biased region" description="Low complexity" evidence="1">
    <location>
        <begin position="160"/>
        <end position="169"/>
    </location>
</feature>
<accession>A0A2A6FS26</accession>
<sequence>MTDQTAPDREELMEQLYTNLRKSRPEAAKEVNWLLVSVAQEARRVREEAEMDAVAWELSIERQMTEMEDELSTGYNLQERRAHLESSARKAQEKQREIQERFDQRRVIFAEMLAVVRESRRVPFQEPVLDEIQLLNKANFLGFQLEMDQKRFNEFYGKNSQSQSQSQSQPQLQEPVTAARELTELERARLEGVDYSRVPESAHPQEQEVDFTRQTEVVREYVQTGGAPARAQADHQTQQSAPTLRPAVRQAEPMISEQLEHEAESNFDF</sequence>
<comment type="caution">
    <text evidence="2">The sequence shown here is derived from an EMBL/GenBank/DDBJ whole genome shotgun (WGS) entry which is preliminary data.</text>
</comment>